<evidence type="ECO:0000313" key="12">
    <source>
        <dbReference type="EMBL" id="KAK8838388.1"/>
    </source>
</evidence>
<keyword evidence="3" id="KW-0235">DNA replication</keyword>
<keyword evidence="9" id="KW-0190">Covalent protein-DNA linkage</keyword>
<name>A0ABR2GWS1_9EUKA</name>
<dbReference type="PROSITE" id="PS52020">
    <property type="entry name" value="CRESS_DNA_REP"/>
    <property type="match status" value="1"/>
</dbReference>
<keyword evidence="7" id="KW-0255">Endonuclease</keyword>
<evidence type="ECO:0000256" key="7">
    <source>
        <dbReference type="ARBA" id="ARBA00022759"/>
    </source>
</evidence>
<evidence type="ECO:0000256" key="5">
    <source>
        <dbReference type="ARBA" id="ARBA00022723"/>
    </source>
</evidence>
<evidence type="ECO:0000313" key="13">
    <source>
        <dbReference type="Proteomes" id="UP001470230"/>
    </source>
</evidence>
<evidence type="ECO:0000259" key="11">
    <source>
        <dbReference type="PROSITE" id="PS52020"/>
    </source>
</evidence>
<evidence type="ECO:0000256" key="9">
    <source>
        <dbReference type="ARBA" id="ARBA00023124"/>
    </source>
</evidence>
<accession>A0ABR2GWS1</accession>
<keyword evidence="2" id="KW-0548">Nucleotidyltransferase</keyword>
<evidence type="ECO:0000256" key="6">
    <source>
        <dbReference type="ARBA" id="ARBA00022741"/>
    </source>
</evidence>
<dbReference type="Proteomes" id="UP001470230">
    <property type="component" value="Unassembled WGS sequence"/>
</dbReference>
<dbReference type="Gene3D" id="3.40.1310.20">
    <property type="match status" value="1"/>
</dbReference>
<dbReference type="InterPro" id="IPR049912">
    <property type="entry name" value="CRESS_DNA_REP"/>
</dbReference>
<evidence type="ECO:0000256" key="3">
    <source>
        <dbReference type="ARBA" id="ARBA00022705"/>
    </source>
</evidence>
<keyword evidence="4" id="KW-0540">Nuclease</keyword>
<proteinExistence type="predicted"/>
<evidence type="ECO:0000256" key="8">
    <source>
        <dbReference type="ARBA" id="ARBA00022801"/>
    </source>
</evidence>
<evidence type="ECO:0000256" key="2">
    <source>
        <dbReference type="ARBA" id="ARBA00022695"/>
    </source>
</evidence>
<keyword evidence="6" id="KW-0547">Nucleotide-binding</keyword>
<keyword evidence="10" id="KW-0238">DNA-binding</keyword>
<feature type="domain" description="CRESS-DNA virus Rep endonuclease" evidence="11">
    <location>
        <begin position="40"/>
        <end position="97"/>
    </location>
</feature>
<keyword evidence="8" id="KW-0378">Hydrolase</keyword>
<gene>
    <name evidence="12" type="ORF">M9Y10_033014</name>
</gene>
<evidence type="ECO:0000256" key="1">
    <source>
        <dbReference type="ARBA" id="ARBA00022679"/>
    </source>
</evidence>
<keyword evidence="5" id="KW-0479">Metal-binding</keyword>
<keyword evidence="13" id="KW-1185">Reference proteome</keyword>
<evidence type="ECO:0000256" key="4">
    <source>
        <dbReference type="ARBA" id="ARBA00022722"/>
    </source>
</evidence>
<reference evidence="12 13" key="1">
    <citation type="submission" date="2024-04" db="EMBL/GenBank/DDBJ databases">
        <title>Tritrichomonas musculus Genome.</title>
        <authorList>
            <person name="Alves-Ferreira E."/>
            <person name="Grigg M."/>
            <person name="Lorenzi H."/>
            <person name="Galac M."/>
        </authorList>
    </citation>
    <scope>NUCLEOTIDE SEQUENCE [LARGE SCALE GENOMIC DNA]</scope>
    <source>
        <strain evidence="12 13">EAF2021</strain>
    </source>
</reference>
<sequence length="97" mass="11136">MDLQTRLEQVLNATNNHGGSLRNLRTQLEGAIEQQASTYGPRARRYLITINDTENKEINDVVQTLETLSAIRYFVAGKDFAPSNGHKHWHIYLHFID</sequence>
<comment type="caution">
    <text evidence="12">The sequence shown here is derived from an EMBL/GenBank/DDBJ whole genome shotgun (WGS) entry which is preliminary data.</text>
</comment>
<evidence type="ECO:0000256" key="10">
    <source>
        <dbReference type="ARBA" id="ARBA00023125"/>
    </source>
</evidence>
<keyword evidence="1" id="KW-0808">Transferase</keyword>
<organism evidence="12 13">
    <name type="scientific">Tritrichomonas musculus</name>
    <dbReference type="NCBI Taxonomy" id="1915356"/>
    <lineage>
        <taxon>Eukaryota</taxon>
        <taxon>Metamonada</taxon>
        <taxon>Parabasalia</taxon>
        <taxon>Tritrichomonadida</taxon>
        <taxon>Tritrichomonadidae</taxon>
        <taxon>Tritrichomonas</taxon>
    </lineage>
</organism>
<dbReference type="EMBL" id="JAPFFF010000055">
    <property type="protein sequence ID" value="KAK8838388.1"/>
    <property type="molecule type" value="Genomic_DNA"/>
</dbReference>
<protein>
    <recommendedName>
        <fullName evidence="11">CRESS-DNA virus Rep endonuclease domain-containing protein</fullName>
    </recommendedName>
</protein>